<evidence type="ECO:0000313" key="5">
    <source>
        <dbReference type="Proteomes" id="UP001326567"/>
    </source>
</evidence>
<feature type="transmembrane region" description="Helical" evidence="1">
    <location>
        <begin position="144"/>
        <end position="164"/>
    </location>
</feature>
<evidence type="ECO:0000313" key="3">
    <source>
        <dbReference type="EMBL" id="WPZ22222.1"/>
    </source>
</evidence>
<keyword evidence="5" id="KW-1185">Reference proteome</keyword>
<dbReference type="RefSeq" id="WP_067265291.1">
    <property type="nucleotide sequence ID" value="NZ_CP116419.1"/>
</dbReference>
<dbReference type="EMBL" id="CP139725">
    <property type="protein sequence ID" value="WPZ22222.1"/>
    <property type="molecule type" value="Genomic_DNA"/>
</dbReference>
<organism evidence="2 4">
    <name type="scientific">Sulfitobacter faviae</name>
    <dbReference type="NCBI Taxonomy" id="1775881"/>
    <lineage>
        <taxon>Bacteria</taxon>
        <taxon>Pseudomonadati</taxon>
        <taxon>Pseudomonadota</taxon>
        <taxon>Alphaproteobacteria</taxon>
        <taxon>Rhodobacterales</taxon>
        <taxon>Roseobacteraceae</taxon>
        <taxon>Sulfitobacter</taxon>
    </lineage>
</organism>
<evidence type="ECO:0000256" key="1">
    <source>
        <dbReference type="SAM" id="Phobius"/>
    </source>
</evidence>
<dbReference type="AlphaFoldDB" id="A0AAX3LPR2"/>
<evidence type="ECO:0000313" key="4">
    <source>
        <dbReference type="Proteomes" id="UP001210770"/>
    </source>
</evidence>
<keyword evidence="1" id="KW-0812">Transmembrane</keyword>
<keyword evidence="1" id="KW-1133">Transmembrane helix</keyword>
<feature type="transmembrane region" description="Helical" evidence="1">
    <location>
        <begin position="109"/>
        <end position="132"/>
    </location>
</feature>
<evidence type="ECO:0000313" key="2">
    <source>
        <dbReference type="EMBL" id="WCE70724.1"/>
    </source>
</evidence>
<sequence length="179" mass="19674">MTDLSRSRLWVMRLSFVALALVILFFHLLPLETTPRAWAGPDLLLGFACAWGLRRPEYVPSLFLALVFLLADLLLQRPPGLWAVLALIGVENLKSRGRHLRDASFAAEWLTVAVILTMVIFANRILLSLALVPTPSLTLNLTELALTTLAYPLIVAVTHGIMGVRKTAPGDLDALGKRV</sequence>
<protein>
    <submittedName>
        <fullName evidence="2">Rod shape-determining protein MreD</fullName>
    </submittedName>
</protein>
<reference evidence="2" key="1">
    <citation type="submission" date="2023-01" db="EMBL/GenBank/DDBJ databases">
        <title>Comparative genomic analysis of cold water coral derived Sulfitobacter faviae: insights into their metabolism and habitat adaptation.</title>
        <authorList>
            <person name="Guo Y."/>
            <person name="Lin S."/>
            <person name="Huang Z."/>
            <person name="Tang K."/>
            <person name="Wang X."/>
        </authorList>
    </citation>
    <scope>NUCLEOTIDE SEQUENCE</scope>
    <source>
        <strain evidence="2">SCSIO W_1865</strain>
    </source>
</reference>
<name>A0AAX3LPR2_9RHOB</name>
<feature type="transmembrane region" description="Helical" evidence="1">
    <location>
        <begin position="63"/>
        <end position="88"/>
    </location>
</feature>
<keyword evidence="1" id="KW-0472">Membrane</keyword>
<reference evidence="3 5" key="2">
    <citation type="submission" date="2023-11" db="EMBL/GenBank/DDBJ databases">
        <title>From the Deep-Sea to the Surface: Bacterial Genomes Isolated from the Moytirra Hydrothermal Vent Plume.</title>
        <authorList>
            <person name="Major S.R."/>
        </authorList>
    </citation>
    <scope>NUCLEOTIDE SEQUENCE [LARGE SCALE GENOMIC DNA]</scope>
    <source>
        <strain evidence="3 5">OXR-9</strain>
    </source>
</reference>
<gene>
    <name evidence="2" type="ORF">PL336_02470</name>
    <name evidence="3" type="ORF">T7987_03000</name>
</gene>
<accession>A0AAX3LPR2</accession>
<dbReference type="Proteomes" id="UP001326567">
    <property type="component" value="Chromosome"/>
</dbReference>
<dbReference type="EMBL" id="CP116423">
    <property type="protein sequence ID" value="WCE70724.1"/>
    <property type="molecule type" value="Genomic_DNA"/>
</dbReference>
<dbReference type="Proteomes" id="UP001210770">
    <property type="component" value="Chromosome"/>
</dbReference>
<proteinExistence type="predicted"/>